<dbReference type="EMBL" id="CAJNOQ010004006">
    <property type="protein sequence ID" value="CAF1040178.1"/>
    <property type="molecule type" value="Genomic_DNA"/>
</dbReference>
<accession>A0A814JP90</accession>
<dbReference type="Proteomes" id="UP000663829">
    <property type="component" value="Unassembled WGS sequence"/>
</dbReference>
<dbReference type="Proteomes" id="UP000681722">
    <property type="component" value="Unassembled WGS sequence"/>
</dbReference>
<gene>
    <name evidence="1" type="ORF">GPM918_LOCUS15736</name>
    <name evidence="2" type="ORF">SRO942_LOCUS15736</name>
</gene>
<organism evidence="1 3">
    <name type="scientific">Didymodactylos carnosus</name>
    <dbReference type="NCBI Taxonomy" id="1234261"/>
    <lineage>
        <taxon>Eukaryota</taxon>
        <taxon>Metazoa</taxon>
        <taxon>Spiralia</taxon>
        <taxon>Gnathifera</taxon>
        <taxon>Rotifera</taxon>
        <taxon>Eurotatoria</taxon>
        <taxon>Bdelloidea</taxon>
        <taxon>Philodinida</taxon>
        <taxon>Philodinidae</taxon>
        <taxon>Didymodactylos</taxon>
    </lineage>
</organism>
<dbReference type="EMBL" id="CAJOBC010004006">
    <property type="protein sequence ID" value="CAF3810458.1"/>
    <property type="molecule type" value="Genomic_DNA"/>
</dbReference>
<evidence type="ECO:0000313" key="1">
    <source>
        <dbReference type="EMBL" id="CAF1040178.1"/>
    </source>
</evidence>
<evidence type="ECO:0000313" key="3">
    <source>
        <dbReference type="Proteomes" id="UP000663829"/>
    </source>
</evidence>
<dbReference type="AlphaFoldDB" id="A0A814JP90"/>
<feature type="non-terminal residue" evidence="1">
    <location>
        <position position="62"/>
    </location>
</feature>
<reference evidence="1" key="1">
    <citation type="submission" date="2021-02" db="EMBL/GenBank/DDBJ databases">
        <authorList>
            <person name="Nowell W R."/>
        </authorList>
    </citation>
    <scope>NUCLEOTIDE SEQUENCE</scope>
</reference>
<protein>
    <submittedName>
        <fullName evidence="1">Uncharacterized protein</fullName>
    </submittedName>
</protein>
<keyword evidence="3" id="KW-1185">Reference proteome</keyword>
<proteinExistence type="predicted"/>
<sequence length="62" mass="7387">MFYIDQVKYEVLQSAESADHFRQIIYPYERTTNDFRFTVGNLKDFEGLLKLQRIGIGNLMRP</sequence>
<comment type="caution">
    <text evidence="1">The sequence shown here is derived from an EMBL/GenBank/DDBJ whole genome shotgun (WGS) entry which is preliminary data.</text>
</comment>
<name>A0A814JP90_9BILA</name>
<evidence type="ECO:0000313" key="2">
    <source>
        <dbReference type="EMBL" id="CAF3810458.1"/>
    </source>
</evidence>